<comment type="caution">
    <text evidence="3">The sequence shown here is derived from an EMBL/GenBank/DDBJ whole genome shotgun (WGS) entry which is preliminary data.</text>
</comment>
<evidence type="ECO:0000313" key="6">
    <source>
        <dbReference type="Proteomes" id="UP001143400"/>
    </source>
</evidence>
<organism evidence="3 6">
    <name type="scientific">Methylopila capsulata</name>
    <dbReference type="NCBI Taxonomy" id="61654"/>
    <lineage>
        <taxon>Bacteria</taxon>
        <taxon>Pseudomonadati</taxon>
        <taxon>Pseudomonadota</taxon>
        <taxon>Alphaproteobacteria</taxon>
        <taxon>Hyphomicrobiales</taxon>
        <taxon>Methylopilaceae</taxon>
        <taxon>Methylopila</taxon>
    </lineage>
</organism>
<accession>A0A9W6MRP0</accession>
<evidence type="ECO:0000259" key="2">
    <source>
        <dbReference type="PROSITE" id="PS51208"/>
    </source>
</evidence>
<dbReference type="InterPro" id="IPR036709">
    <property type="entry name" value="Autotransporte_beta_dom_sf"/>
</dbReference>
<dbReference type="Proteomes" id="UP001143400">
    <property type="component" value="Unassembled WGS sequence"/>
</dbReference>
<sequence length="335" mass="34765">MNGHRLAGLALGVIAGLFAPRASFADDLRTNQSLVEAGIFLGHAETEAAFTRLDADRKEQTAVLPAVKTFVDVGAASYGQAEQGARMGYGGSSSQLRLGLDREISNGVVVGVMAGGGAGDVSSGDLSGGTLSQHVDVYGRVKRGSLFAKLLFGGSIVGFRAIDRGPDESRTFGRSVSRNVRSAAQVGGDVSVRGVKVSPTLGVALYANALSGYRESGGDNAFSYKSRHAQAAIGSFRLKATRAFRIDRSHKVELQAFVGADEMLGFSTDALRATSRSTGAVRQSWKGHPTGRGVVGGVGLGTALAKGVEMSLSYDYGARDGFATHAGRARLGISF</sequence>
<dbReference type="InterPro" id="IPR005546">
    <property type="entry name" value="Autotransporte_beta"/>
</dbReference>
<reference evidence="3" key="3">
    <citation type="submission" date="2023-01" db="EMBL/GenBank/DDBJ databases">
        <authorList>
            <person name="Sun Q."/>
            <person name="Evtushenko L."/>
        </authorList>
    </citation>
    <scope>NUCLEOTIDE SEQUENCE</scope>
    <source>
        <strain evidence="3">VKM B-1606</strain>
    </source>
</reference>
<dbReference type="SUPFAM" id="SSF103515">
    <property type="entry name" value="Autotransporter"/>
    <property type="match status" value="1"/>
</dbReference>
<proteinExistence type="predicted"/>
<dbReference type="Pfam" id="PF03797">
    <property type="entry name" value="Autotransporter"/>
    <property type="match status" value="1"/>
</dbReference>
<dbReference type="PROSITE" id="PS51208">
    <property type="entry name" value="AUTOTRANSPORTER"/>
    <property type="match status" value="1"/>
</dbReference>
<feature type="signal peptide" evidence="1">
    <location>
        <begin position="1"/>
        <end position="25"/>
    </location>
</feature>
<protein>
    <recommendedName>
        <fullName evidence="2">Autotransporter domain-containing protein</fullName>
    </recommendedName>
</protein>
<evidence type="ECO:0000313" key="5">
    <source>
        <dbReference type="Proteomes" id="UP000758856"/>
    </source>
</evidence>
<reference evidence="4 5" key="2">
    <citation type="submission" date="2021-01" db="EMBL/GenBank/DDBJ databases">
        <title>Genomic Encyclopedia of Type Strains, Phase IV (KMG-IV): sequencing the most valuable type-strain genomes for metagenomic binning, comparative biology and taxonomic classification.</title>
        <authorList>
            <person name="Goeker M."/>
        </authorList>
    </citation>
    <scope>NUCLEOTIDE SEQUENCE [LARGE SCALE GENOMIC DNA]</scope>
    <source>
        <strain evidence="4 5">DSM 6130</strain>
    </source>
</reference>
<keyword evidence="1" id="KW-0732">Signal</keyword>
<dbReference type="Gene3D" id="2.40.128.130">
    <property type="entry name" value="Autotransporter beta-domain"/>
    <property type="match status" value="1"/>
</dbReference>
<feature type="domain" description="Autotransporter" evidence="2">
    <location>
        <begin position="62"/>
        <end position="335"/>
    </location>
</feature>
<dbReference type="RefSeq" id="WP_204949038.1">
    <property type="nucleotide sequence ID" value="NZ_BSFF01000002.1"/>
</dbReference>
<dbReference type="EMBL" id="JAFBCY010000001">
    <property type="protein sequence ID" value="MBM7850637.1"/>
    <property type="molecule type" value="Genomic_DNA"/>
</dbReference>
<reference evidence="3" key="1">
    <citation type="journal article" date="2014" name="Int. J. Syst. Evol. Microbiol.">
        <title>Complete genome sequence of Corynebacterium casei LMG S-19264T (=DSM 44701T), isolated from a smear-ripened cheese.</title>
        <authorList>
            <consortium name="US DOE Joint Genome Institute (JGI-PGF)"/>
            <person name="Walter F."/>
            <person name="Albersmeier A."/>
            <person name="Kalinowski J."/>
            <person name="Ruckert C."/>
        </authorList>
    </citation>
    <scope>NUCLEOTIDE SEQUENCE</scope>
    <source>
        <strain evidence="3">VKM B-1606</strain>
    </source>
</reference>
<dbReference type="Proteomes" id="UP000758856">
    <property type="component" value="Unassembled WGS sequence"/>
</dbReference>
<dbReference type="SMART" id="SM00869">
    <property type="entry name" value="Autotransporter"/>
    <property type="match status" value="1"/>
</dbReference>
<gene>
    <name evidence="3" type="ORF">GCM10008170_19490</name>
    <name evidence="4" type="ORF">JOD31_000849</name>
</gene>
<evidence type="ECO:0000313" key="3">
    <source>
        <dbReference type="EMBL" id="GLK55930.1"/>
    </source>
</evidence>
<dbReference type="AlphaFoldDB" id="A0A9W6MRP0"/>
<evidence type="ECO:0000313" key="4">
    <source>
        <dbReference type="EMBL" id="MBM7850637.1"/>
    </source>
</evidence>
<dbReference type="EMBL" id="BSFF01000002">
    <property type="protein sequence ID" value="GLK55930.1"/>
    <property type="molecule type" value="Genomic_DNA"/>
</dbReference>
<keyword evidence="5" id="KW-1185">Reference proteome</keyword>
<evidence type="ECO:0000256" key="1">
    <source>
        <dbReference type="SAM" id="SignalP"/>
    </source>
</evidence>
<name>A0A9W6MRP0_9HYPH</name>
<feature type="chain" id="PRO_5040829945" description="Autotransporter domain-containing protein" evidence="1">
    <location>
        <begin position="26"/>
        <end position="335"/>
    </location>
</feature>